<feature type="compositionally biased region" description="Polar residues" evidence="1">
    <location>
        <begin position="15"/>
        <end position="39"/>
    </location>
</feature>
<dbReference type="InterPro" id="IPR001849">
    <property type="entry name" value="PH_domain"/>
</dbReference>
<dbReference type="EMBL" id="CAJVPK010000168">
    <property type="protein sequence ID" value="CAG8465417.1"/>
    <property type="molecule type" value="Genomic_DNA"/>
</dbReference>
<name>A0A9N8VZ71_9GLOM</name>
<dbReference type="PROSITE" id="PS50003">
    <property type="entry name" value="PH_DOMAIN"/>
    <property type="match status" value="1"/>
</dbReference>
<dbReference type="AlphaFoldDB" id="A0A9N8VZ71"/>
<feature type="region of interest" description="Disordered" evidence="1">
    <location>
        <begin position="460"/>
        <end position="498"/>
    </location>
</feature>
<feature type="compositionally biased region" description="Acidic residues" evidence="1">
    <location>
        <begin position="467"/>
        <end position="486"/>
    </location>
</feature>
<feature type="region of interest" description="Disordered" evidence="1">
    <location>
        <begin position="536"/>
        <end position="864"/>
    </location>
</feature>
<dbReference type="InterPro" id="IPR011993">
    <property type="entry name" value="PH-like_dom_sf"/>
</dbReference>
<feature type="compositionally biased region" description="Low complexity" evidence="1">
    <location>
        <begin position="401"/>
        <end position="419"/>
    </location>
</feature>
<reference evidence="3" key="1">
    <citation type="submission" date="2021-06" db="EMBL/GenBank/DDBJ databases">
        <authorList>
            <person name="Kallberg Y."/>
            <person name="Tangrot J."/>
            <person name="Rosling A."/>
        </authorList>
    </citation>
    <scope>NUCLEOTIDE SEQUENCE</scope>
    <source>
        <strain evidence="3">AZ414A</strain>
    </source>
</reference>
<organism evidence="3 4">
    <name type="scientific">Diversispora eburnea</name>
    <dbReference type="NCBI Taxonomy" id="1213867"/>
    <lineage>
        <taxon>Eukaryota</taxon>
        <taxon>Fungi</taxon>
        <taxon>Fungi incertae sedis</taxon>
        <taxon>Mucoromycota</taxon>
        <taxon>Glomeromycotina</taxon>
        <taxon>Glomeromycetes</taxon>
        <taxon>Diversisporales</taxon>
        <taxon>Diversisporaceae</taxon>
        <taxon>Diversispora</taxon>
    </lineage>
</organism>
<feature type="region of interest" description="Disordered" evidence="1">
    <location>
        <begin position="400"/>
        <end position="435"/>
    </location>
</feature>
<proteinExistence type="predicted"/>
<feature type="domain" description="PH" evidence="2">
    <location>
        <begin position="73"/>
        <end position="184"/>
    </location>
</feature>
<feature type="compositionally biased region" description="Acidic residues" evidence="1">
    <location>
        <begin position="658"/>
        <end position="685"/>
    </location>
</feature>
<evidence type="ECO:0000313" key="3">
    <source>
        <dbReference type="EMBL" id="CAG8465417.1"/>
    </source>
</evidence>
<feature type="compositionally biased region" description="Basic and acidic residues" evidence="1">
    <location>
        <begin position="701"/>
        <end position="713"/>
    </location>
</feature>
<evidence type="ECO:0000313" key="4">
    <source>
        <dbReference type="Proteomes" id="UP000789706"/>
    </source>
</evidence>
<feature type="region of interest" description="Disordered" evidence="1">
    <location>
        <begin position="1077"/>
        <end position="1138"/>
    </location>
</feature>
<evidence type="ECO:0000256" key="1">
    <source>
        <dbReference type="SAM" id="MobiDB-lite"/>
    </source>
</evidence>
<dbReference type="Proteomes" id="UP000789706">
    <property type="component" value="Unassembled WGS sequence"/>
</dbReference>
<feature type="compositionally biased region" description="Polar residues" evidence="1">
    <location>
        <begin position="420"/>
        <end position="435"/>
    </location>
</feature>
<dbReference type="InterPro" id="IPR058155">
    <property type="entry name" value="Skg3/CAF120-like_PH"/>
</dbReference>
<protein>
    <submittedName>
        <fullName evidence="3">660_t:CDS:1</fullName>
    </submittedName>
</protein>
<evidence type="ECO:0000259" key="2">
    <source>
        <dbReference type="PROSITE" id="PS50003"/>
    </source>
</evidence>
<comment type="caution">
    <text evidence="3">The sequence shown here is derived from an EMBL/GenBank/DDBJ whole genome shotgun (WGS) entry which is preliminary data.</text>
</comment>
<dbReference type="Pfam" id="PF25381">
    <property type="entry name" value="PH_26"/>
    <property type="match status" value="1"/>
</dbReference>
<accession>A0A9N8VZ71</accession>
<dbReference type="SMART" id="SM00233">
    <property type="entry name" value="PH"/>
    <property type="match status" value="2"/>
</dbReference>
<dbReference type="OrthoDB" id="5563754at2759"/>
<feature type="region of interest" description="Disordered" evidence="1">
    <location>
        <begin position="15"/>
        <end position="53"/>
    </location>
</feature>
<feature type="compositionally biased region" description="Basic residues" evidence="1">
    <location>
        <begin position="792"/>
        <end position="805"/>
    </location>
</feature>
<keyword evidence="4" id="KW-1185">Reference proteome</keyword>
<feature type="compositionally biased region" description="Polar residues" evidence="1">
    <location>
        <begin position="622"/>
        <end position="636"/>
    </location>
</feature>
<feature type="compositionally biased region" description="Low complexity" evidence="1">
    <location>
        <begin position="593"/>
        <end position="603"/>
    </location>
</feature>
<feature type="compositionally biased region" description="Basic and acidic residues" evidence="1">
    <location>
        <begin position="559"/>
        <end position="570"/>
    </location>
</feature>
<feature type="compositionally biased region" description="Acidic residues" evidence="1">
    <location>
        <begin position="771"/>
        <end position="783"/>
    </location>
</feature>
<dbReference type="Gene3D" id="2.30.29.30">
    <property type="entry name" value="Pleckstrin-homology domain (PH domain)/Phosphotyrosine-binding domain (PTB)"/>
    <property type="match status" value="1"/>
</dbReference>
<sequence>MSNMYTTQDVGYSRYMTNSRRSSGGNSILGPRSNTQRPQTLKKSRPRRTSLQDDQISQEMRPVLYLFDVYSRKIYIEGYLCRKVISPSQNQQDWLEYYVELCGPTLSLWKVLSLDSELPEVSQTPIIINIFNYATEICSPISDGTSQRINVFLVNAGQGDNFYLQTPNERALNLWVSAIRLSCYEGSRLQEVYTATLFKRPELKDYIAGTVLIKGKLEGYLQVQFNYSDEPKKYWVVVSDHRAEDKKKKSDLAYTRGQALFYETKKSKKPFMTLANVLQTYAIYPDNPTLIEKTNQIRVEGNLYPTKSTDNKFGDFVILTTESINQLSKWVIGFFDSFKLYGRPKELLYDFKNPISPFFAVPTERNNMKLFLDLIEVEHVEMRSIQNDNLSDNVIRQRPISGESTSSSSHSSSPSTLKSINSTTRSNFNPNVAQGSQKASSFIKDALIDRKSQYGQIKRNIKQIASSDDDSENSIENYENESDEPFDNPAVKRNTQKNTKIIIGKENKSTIGSKKIIESPVFGESDLMSEILTAVSERTGEQEDETQNKFKRVVTFKNQPEKSKLPDKKTKPVPLLSESEDSEESSKSDEGSSNKVSNKNNVKIITKPAAYSRQVSIVEEVTNPNRPSQASYSRQINIVEEVTRGRSKGKKPIRQEQSESEPDEILNKDDDETESAESADSDDDNKDIVKETPNNSINSLKKTDLLDKSKTDLNQDFNSLTLNLPEKSDDKIESTSSEETETSEKEVANKTRKVFKPTIRKESKARQESTSSEDETTESSEDDMINKERKVFKPTKQKDKRKKASLNKSSESSGSDDDNSNSEDSEEEPLAVYVDDAGYNSNYGRSNFNTRPRSVSPNYIPGQRWAPPPGSGGYYADNMGYPMDYRRSFVHRNDYDDDRASIASFGNRSRSAMGHVPMPPHQRHLSGGQMDYMRDSFYSDDGYYDDRGNPFVVPNHIRPNSLLDTLPQSQPSAREQELLARERGEPLINIPERQKDPQTGLVGAITAREHQRKARGPGLAARQAEFERERAFERERERRLMEQRQQVMMAEREREREYMYRQSYVAPPGGPNRYYNNQQYLDPYAGHNNQQYLDPYAGHNNQQHLDPYAAVGSSMPPTQPRSSRVPKGRRTSRETEYN</sequence>
<gene>
    <name evidence="3" type="ORF">DEBURN_LOCUS2893</name>
</gene>
<dbReference type="SUPFAM" id="SSF50729">
    <property type="entry name" value="PH domain-like"/>
    <property type="match status" value="1"/>
</dbReference>
<feature type="compositionally biased region" description="Polar residues" evidence="1">
    <location>
        <begin position="839"/>
        <end position="857"/>
    </location>
</feature>
<feature type="compositionally biased region" description="Acidic residues" evidence="1">
    <location>
        <begin position="814"/>
        <end position="829"/>
    </location>
</feature>